<reference evidence="2" key="1">
    <citation type="journal article" date="2019" name="Int. J. Syst. Evol. Microbiol.">
        <title>The Global Catalogue of Microorganisms (GCM) 10K type strain sequencing project: providing services to taxonomists for standard genome sequencing and annotation.</title>
        <authorList>
            <consortium name="The Broad Institute Genomics Platform"/>
            <consortium name="The Broad Institute Genome Sequencing Center for Infectious Disease"/>
            <person name="Wu L."/>
            <person name="Ma J."/>
        </authorList>
    </citation>
    <scope>NUCLEOTIDE SEQUENCE [LARGE SCALE GENOMIC DNA]</scope>
    <source>
        <strain evidence="2">JCM 11756</strain>
    </source>
</reference>
<dbReference type="RefSeq" id="WP_146075277.1">
    <property type="nucleotide sequence ID" value="NZ_BAAAIZ010000082.1"/>
</dbReference>
<keyword evidence="2" id="KW-1185">Reference proteome</keyword>
<accession>A0ABN1Z448</accession>
<sequence>MEQARPAAAGNDDLPELTLVVETALGVFVRSVPAALPLPEGVDQGTGAEMAAHRAAATWGLPDFVCHSAIKRVSSGQRELGDRMLLTGSRGVVVQVKSREGAYKDDASERNWLRNRGAKAARQAKGTVRSLRSAPAEFENGRGQTLTVDGNDYQWIGVVVLDHDRIPDDTVVDCALPGLPCVALARRDWDFLFDQLRSTTAVVNYLFRVANMDSVALGDEPVRYYDLAAADADAPPGEISPEVAELGGIHFSVPLLPQAPVGSDRAHRVMRLILEDIAISPLGQHMSEANRLLLLSEVDELPVGARAEWGQLLLDMLREVRQVPPSHCKWRWRRSIAPSGTRQMIFGCATRFGPDIQAAFQSYVLLRHHELHQQTGLADQTATLGVLLTPRTDGTRPWDTTLLRTEGDNQLTPEEVKQYSALWNRQRTDAAGT</sequence>
<protein>
    <recommendedName>
        <fullName evidence="3">NERD domain-containing protein</fullName>
    </recommendedName>
</protein>
<name>A0ABN1Z448_9ACTN</name>
<organism evidence="1 2">
    <name type="scientific">Streptomyces thermospinosisporus</name>
    <dbReference type="NCBI Taxonomy" id="161482"/>
    <lineage>
        <taxon>Bacteria</taxon>
        <taxon>Bacillati</taxon>
        <taxon>Actinomycetota</taxon>
        <taxon>Actinomycetes</taxon>
        <taxon>Kitasatosporales</taxon>
        <taxon>Streptomycetaceae</taxon>
        <taxon>Streptomyces</taxon>
    </lineage>
</organism>
<proteinExistence type="predicted"/>
<evidence type="ECO:0000313" key="2">
    <source>
        <dbReference type="Proteomes" id="UP001500973"/>
    </source>
</evidence>
<comment type="caution">
    <text evidence="1">The sequence shown here is derived from an EMBL/GenBank/DDBJ whole genome shotgun (WGS) entry which is preliminary data.</text>
</comment>
<evidence type="ECO:0000313" key="1">
    <source>
        <dbReference type="EMBL" id="GAA1430889.1"/>
    </source>
</evidence>
<evidence type="ECO:0008006" key="3">
    <source>
        <dbReference type="Google" id="ProtNLM"/>
    </source>
</evidence>
<dbReference type="Proteomes" id="UP001500973">
    <property type="component" value="Unassembled WGS sequence"/>
</dbReference>
<gene>
    <name evidence="1" type="ORF">GCM10009601_48950</name>
</gene>
<dbReference type="EMBL" id="BAAAIZ010000082">
    <property type="protein sequence ID" value="GAA1430889.1"/>
    <property type="molecule type" value="Genomic_DNA"/>
</dbReference>